<comment type="caution">
    <text evidence="1">The sequence shown here is derived from an EMBL/GenBank/DDBJ whole genome shotgun (WGS) entry which is preliminary data.</text>
</comment>
<dbReference type="AlphaFoldDB" id="A0A8X6N5C8"/>
<accession>A0A8X6N5C8</accession>
<keyword evidence="2" id="KW-1185">Reference proteome</keyword>
<gene>
    <name evidence="1" type="ORF">NPIL_439211</name>
</gene>
<proteinExistence type="predicted"/>
<protein>
    <submittedName>
        <fullName evidence="1">Uncharacterized protein</fullName>
    </submittedName>
</protein>
<evidence type="ECO:0000313" key="1">
    <source>
        <dbReference type="EMBL" id="GFS94315.1"/>
    </source>
</evidence>
<dbReference type="Proteomes" id="UP000887013">
    <property type="component" value="Unassembled WGS sequence"/>
</dbReference>
<name>A0A8X6N5C8_NEPPI</name>
<dbReference type="EMBL" id="BMAW01054068">
    <property type="protein sequence ID" value="GFS94315.1"/>
    <property type="molecule type" value="Genomic_DNA"/>
</dbReference>
<sequence>MECYRLCLKQSRTSYLEGDVFTSAIDANWTRKFSFDLTVPCVMRVVKCLSSQLGSRERKLRSQEDSKILTALTKIILYSQERQKKKKWKRI</sequence>
<evidence type="ECO:0000313" key="2">
    <source>
        <dbReference type="Proteomes" id="UP000887013"/>
    </source>
</evidence>
<organism evidence="1 2">
    <name type="scientific">Nephila pilipes</name>
    <name type="common">Giant wood spider</name>
    <name type="synonym">Nephila maculata</name>
    <dbReference type="NCBI Taxonomy" id="299642"/>
    <lineage>
        <taxon>Eukaryota</taxon>
        <taxon>Metazoa</taxon>
        <taxon>Ecdysozoa</taxon>
        <taxon>Arthropoda</taxon>
        <taxon>Chelicerata</taxon>
        <taxon>Arachnida</taxon>
        <taxon>Araneae</taxon>
        <taxon>Araneomorphae</taxon>
        <taxon>Entelegynae</taxon>
        <taxon>Araneoidea</taxon>
        <taxon>Nephilidae</taxon>
        <taxon>Nephila</taxon>
    </lineage>
</organism>
<reference evidence="1" key="1">
    <citation type="submission" date="2020-08" db="EMBL/GenBank/DDBJ databases">
        <title>Multicomponent nature underlies the extraordinary mechanical properties of spider dragline silk.</title>
        <authorList>
            <person name="Kono N."/>
            <person name="Nakamura H."/>
            <person name="Mori M."/>
            <person name="Yoshida Y."/>
            <person name="Ohtoshi R."/>
            <person name="Malay A.D."/>
            <person name="Moran D.A.P."/>
            <person name="Tomita M."/>
            <person name="Numata K."/>
            <person name="Arakawa K."/>
        </authorList>
    </citation>
    <scope>NUCLEOTIDE SEQUENCE</scope>
</reference>